<dbReference type="InterPro" id="IPR002048">
    <property type="entry name" value="EF_hand_dom"/>
</dbReference>
<evidence type="ECO:0000256" key="1">
    <source>
        <dbReference type="ARBA" id="ARBA00022837"/>
    </source>
</evidence>
<dbReference type="InterPro" id="IPR018247">
    <property type="entry name" value="EF_Hand_1_Ca_BS"/>
</dbReference>
<dbReference type="AlphaFoldDB" id="A0A2A6BA83"/>
<dbReference type="PROSITE" id="PS00018">
    <property type="entry name" value="EF_HAND_1"/>
    <property type="match status" value="2"/>
</dbReference>
<organism evidence="2 3">
    <name type="scientific">Pristionchus pacificus</name>
    <name type="common">Parasitic nematode worm</name>
    <dbReference type="NCBI Taxonomy" id="54126"/>
    <lineage>
        <taxon>Eukaryota</taxon>
        <taxon>Metazoa</taxon>
        <taxon>Ecdysozoa</taxon>
        <taxon>Nematoda</taxon>
        <taxon>Chromadorea</taxon>
        <taxon>Rhabditida</taxon>
        <taxon>Rhabditina</taxon>
        <taxon>Diplogasteromorpha</taxon>
        <taxon>Diplogasteroidea</taxon>
        <taxon>Neodiplogasteridae</taxon>
        <taxon>Pristionchus</taxon>
    </lineage>
</organism>
<dbReference type="Gene3D" id="1.10.238.10">
    <property type="entry name" value="EF-hand"/>
    <property type="match status" value="3"/>
</dbReference>
<dbReference type="PANTHER" id="PTHR10827:SF85">
    <property type="entry name" value="CALCIUM-BINDING PROTEIN"/>
    <property type="match status" value="1"/>
</dbReference>
<dbReference type="InterPro" id="IPR011992">
    <property type="entry name" value="EF-hand-dom_pair"/>
</dbReference>
<gene>
    <name evidence="2" type="primary">WBGene00275845</name>
</gene>
<reference evidence="3" key="1">
    <citation type="journal article" date="2008" name="Nat. Genet.">
        <title>The Pristionchus pacificus genome provides a unique perspective on nematode lifestyle and parasitism.</title>
        <authorList>
            <person name="Dieterich C."/>
            <person name="Clifton S.W."/>
            <person name="Schuster L.N."/>
            <person name="Chinwalla A."/>
            <person name="Delehaunty K."/>
            <person name="Dinkelacker I."/>
            <person name="Fulton L."/>
            <person name="Fulton R."/>
            <person name="Godfrey J."/>
            <person name="Minx P."/>
            <person name="Mitreva M."/>
            <person name="Roeseler W."/>
            <person name="Tian H."/>
            <person name="Witte H."/>
            <person name="Yang S.P."/>
            <person name="Wilson R.K."/>
            <person name="Sommer R.J."/>
        </authorList>
    </citation>
    <scope>NUCLEOTIDE SEQUENCE [LARGE SCALE GENOMIC DNA]</scope>
    <source>
        <strain evidence="3">PS312</strain>
    </source>
</reference>
<accession>A0A8R1UPS9</accession>
<evidence type="ECO:0000313" key="3">
    <source>
        <dbReference type="Proteomes" id="UP000005239"/>
    </source>
</evidence>
<keyword evidence="1" id="KW-0106">Calcium</keyword>
<sequence length="267" mass="29672">MVSSVLLLVLPLVSAIALPGSNVNVASFDSVDANKDGAVDATEFEKWAEKRLHLKPDQRKNLFISYDADRDGSLRINEFVPLASAIGQTPQLSKHDIFDRLDRNRDGFIDANERSTSGVDAVVINGLVAVADMNGDGLLSRDEFDRATDQDRVRTQAWKRKIDHELSYRIIQEEKNRELAVQLVTDMDSNRDSLLTLAELTTFAAKFGKITPAESAAAFTELDLNRDGFVDINELARVPTKISTVLTFQAPPPVRSDISRLPPLKFY</sequence>
<protein>
    <submittedName>
        <fullName evidence="2">HLH domain-containing protein</fullName>
    </submittedName>
</protein>
<name>A0A2A6BA83_PRIPA</name>
<dbReference type="Proteomes" id="UP000005239">
    <property type="component" value="Unassembled WGS sequence"/>
</dbReference>
<reference evidence="2" key="2">
    <citation type="submission" date="2022-06" db="UniProtKB">
        <authorList>
            <consortium name="EnsemblMetazoa"/>
        </authorList>
    </citation>
    <scope>IDENTIFICATION</scope>
    <source>
        <strain evidence="2">PS312</strain>
    </source>
</reference>
<dbReference type="GO" id="GO:0005509">
    <property type="term" value="F:calcium ion binding"/>
    <property type="evidence" value="ECO:0007669"/>
    <property type="project" value="InterPro"/>
</dbReference>
<accession>A0A2A6BA83</accession>
<dbReference type="OrthoDB" id="26525at2759"/>
<keyword evidence="3" id="KW-1185">Reference proteome</keyword>
<dbReference type="Pfam" id="PF13202">
    <property type="entry name" value="EF-hand_5"/>
    <property type="match status" value="4"/>
</dbReference>
<evidence type="ECO:0000313" key="2">
    <source>
        <dbReference type="EnsemblMetazoa" id="PPA37476.1"/>
    </source>
</evidence>
<dbReference type="SUPFAM" id="SSF47473">
    <property type="entry name" value="EF-hand"/>
    <property type="match status" value="2"/>
</dbReference>
<dbReference type="PANTHER" id="PTHR10827">
    <property type="entry name" value="RETICULOCALBIN"/>
    <property type="match status" value="1"/>
</dbReference>
<proteinExistence type="predicted"/>
<dbReference type="PROSITE" id="PS50222">
    <property type="entry name" value="EF_HAND_2"/>
    <property type="match status" value="2"/>
</dbReference>
<dbReference type="SMART" id="SM00054">
    <property type="entry name" value="EFh"/>
    <property type="match status" value="4"/>
</dbReference>
<dbReference type="EnsemblMetazoa" id="PPA37476.1">
    <property type="protein sequence ID" value="PPA37476.1"/>
    <property type="gene ID" value="WBGene00275845"/>
</dbReference>